<dbReference type="Gene3D" id="3.90.245.10">
    <property type="entry name" value="Ribonucleoside hydrolase-like"/>
    <property type="match status" value="1"/>
</dbReference>
<reference evidence="4 5" key="1">
    <citation type="submission" date="2020-07" db="EMBL/GenBank/DDBJ databases">
        <title>Sequencing the genomes of 1000 actinobacteria strains.</title>
        <authorList>
            <person name="Klenk H.-P."/>
        </authorList>
    </citation>
    <scope>NUCLEOTIDE SEQUENCE [LARGE SCALE GENOMIC DNA]</scope>
    <source>
        <strain evidence="4 5">DSM 104001</strain>
    </source>
</reference>
<keyword evidence="2" id="KW-0326">Glycosidase</keyword>
<dbReference type="Pfam" id="PF01156">
    <property type="entry name" value="IU_nuc_hydro"/>
    <property type="match status" value="1"/>
</dbReference>
<gene>
    <name evidence="4" type="ORF">GGQ55_004740</name>
</gene>
<proteinExistence type="predicted"/>
<evidence type="ECO:0000313" key="4">
    <source>
        <dbReference type="EMBL" id="NYJ08462.1"/>
    </source>
</evidence>
<evidence type="ECO:0000313" key="5">
    <source>
        <dbReference type="Proteomes" id="UP000541969"/>
    </source>
</evidence>
<sequence length="285" mass="30678">MSPRLELRALCRVVVDNDFSGDPDGLLALAHHLLAPSNRVVLVTSSFLNRTLPGPHPTAADGAAVATELVEVVGGPVPLVLAGHDHAFDPADTDLSPAAAAIVEEARRDDPLPLYLVCGGPLTNVAAALRAAPDVAGRLTLLWIGGSLREGVFEYNRDTDPAAAEFVLGLPELAVHQFPLETYRRCAYSIAELEHDVGGAGRLGQWLWTHFTNPPDWVVLGGVWPQGDSPPLLVTALTDESSTYTETPAADGRGLRRVYTDLDFRLLMGDLLARLRLHERDRLPS</sequence>
<dbReference type="Proteomes" id="UP000541969">
    <property type="component" value="Unassembled WGS sequence"/>
</dbReference>
<keyword evidence="1" id="KW-0378">Hydrolase</keyword>
<accession>A0A853CPN0</accession>
<dbReference type="PANTHER" id="PTHR12304">
    <property type="entry name" value="INOSINE-URIDINE PREFERRING NUCLEOSIDE HYDROLASE"/>
    <property type="match status" value="1"/>
</dbReference>
<dbReference type="InterPro" id="IPR023186">
    <property type="entry name" value="IUNH"/>
</dbReference>
<dbReference type="RefSeq" id="WP_366490119.1">
    <property type="nucleotide sequence ID" value="NZ_JACBZT010000001.1"/>
</dbReference>
<organism evidence="4 5">
    <name type="scientific">Petropleomorpha daqingensis</name>
    <dbReference type="NCBI Taxonomy" id="2026353"/>
    <lineage>
        <taxon>Bacteria</taxon>
        <taxon>Bacillati</taxon>
        <taxon>Actinomycetota</taxon>
        <taxon>Actinomycetes</taxon>
        <taxon>Geodermatophilales</taxon>
        <taxon>Geodermatophilaceae</taxon>
        <taxon>Petropleomorpha</taxon>
    </lineage>
</organism>
<dbReference type="AlphaFoldDB" id="A0A853CPN0"/>
<evidence type="ECO:0000259" key="3">
    <source>
        <dbReference type="Pfam" id="PF01156"/>
    </source>
</evidence>
<evidence type="ECO:0000256" key="1">
    <source>
        <dbReference type="ARBA" id="ARBA00022801"/>
    </source>
</evidence>
<dbReference type="GO" id="GO:0008477">
    <property type="term" value="F:purine nucleosidase activity"/>
    <property type="evidence" value="ECO:0007669"/>
    <property type="project" value="TreeGrafter"/>
</dbReference>
<dbReference type="GO" id="GO:0006152">
    <property type="term" value="P:purine nucleoside catabolic process"/>
    <property type="evidence" value="ECO:0007669"/>
    <property type="project" value="TreeGrafter"/>
</dbReference>
<dbReference type="InterPro" id="IPR001910">
    <property type="entry name" value="Inosine/uridine_hydrolase_dom"/>
</dbReference>
<name>A0A853CPN0_9ACTN</name>
<comment type="caution">
    <text evidence="4">The sequence shown here is derived from an EMBL/GenBank/DDBJ whole genome shotgun (WGS) entry which is preliminary data.</text>
</comment>
<evidence type="ECO:0000256" key="2">
    <source>
        <dbReference type="ARBA" id="ARBA00023295"/>
    </source>
</evidence>
<dbReference type="PANTHER" id="PTHR12304:SF4">
    <property type="entry name" value="URIDINE NUCLEOSIDASE"/>
    <property type="match status" value="1"/>
</dbReference>
<keyword evidence="5" id="KW-1185">Reference proteome</keyword>
<protein>
    <recommendedName>
        <fullName evidence="3">Inosine/uridine-preferring nucleoside hydrolase domain-containing protein</fullName>
    </recommendedName>
</protein>
<dbReference type="EMBL" id="JACBZT010000001">
    <property type="protein sequence ID" value="NYJ08462.1"/>
    <property type="molecule type" value="Genomic_DNA"/>
</dbReference>
<feature type="domain" description="Inosine/uridine-preferring nucleoside hydrolase" evidence="3">
    <location>
        <begin position="13"/>
        <end position="193"/>
    </location>
</feature>
<dbReference type="SUPFAM" id="SSF53590">
    <property type="entry name" value="Nucleoside hydrolase"/>
    <property type="match status" value="1"/>
</dbReference>
<dbReference type="GO" id="GO:0005829">
    <property type="term" value="C:cytosol"/>
    <property type="evidence" value="ECO:0007669"/>
    <property type="project" value="TreeGrafter"/>
</dbReference>
<dbReference type="InterPro" id="IPR036452">
    <property type="entry name" value="Ribo_hydro-like"/>
</dbReference>